<evidence type="ECO:0000313" key="1">
    <source>
        <dbReference type="EMBL" id="JAR92736.1"/>
    </source>
</evidence>
<protein>
    <submittedName>
        <fullName evidence="1">Putative secreted protein</fullName>
    </submittedName>
</protein>
<accession>A0A147BPP1</accession>
<sequence>MILGICFISHLFVLLCFFIVSFTVAHICEVSISFAMYRYRYSLSDHKYQSCKNNLIRCPFLFILYSPKKADKPLWA</sequence>
<dbReference type="AlphaFoldDB" id="A0A147BPP1"/>
<organism evidence="1">
    <name type="scientific">Ixodes ricinus</name>
    <name type="common">Common tick</name>
    <name type="synonym">Acarus ricinus</name>
    <dbReference type="NCBI Taxonomy" id="34613"/>
    <lineage>
        <taxon>Eukaryota</taxon>
        <taxon>Metazoa</taxon>
        <taxon>Ecdysozoa</taxon>
        <taxon>Arthropoda</taxon>
        <taxon>Chelicerata</taxon>
        <taxon>Arachnida</taxon>
        <taxon>Acari</taxon>
        <taxon>Parasitiformes</taxon>
        <taxon>Ixodida</taxon>
        <taxon>Ixodoidea</taxon>
        <taxon>Ixodidae</taxon>
        <taxon>Ixodinae</taxon>
        <taxon>Ixodes</taxon>
    </lineage>
</organism>
<name>A0A147BPP1_IXORI</name>
<dbReference type="EMBL" id="GEGO01002668">
    <property type="protein sequence ID" value="JAR92736.1"/>
    <property type="molecule type" value="Transcribed_RNA"/>
</dbReference>
<proteinExistence type="predicted"/>
<reference evidence="1" key="1">
    <citation type="journal article" date="2018" name="PLoS Negl. Trop. Dis.">
        <title>Sialome diversity of ticks revealed by RNAseq of single tick salivary glands.</title>
        <authorList>
            <person name="Perner J."/>
            <person name="Kropackova S."/>
            <person name="Kopacek P."/>
            <person name="Ribeiro J.M."/>
        </authorList>
    </citation>
    <scope>NUCLEOTIDE SEQUENCE</scope>
    <source>
        <strain evidence="1">Siblings of single egg batch collected in Ceske Budejovice</strain>
        <tissue evidence="1">Salivary glands</tissue>
    </source>
</reference>